<dbReference type="EMBL" id="JAAAUY010000491">
    <property type="protein sequence ID" value="KAF9329252.1"/>
    <property type="molecule type" value="Genomic_DNA"/>
</dbReference>
<evidence type="ECO:0000256" key="1">
    <source>
        <dbReference type="SAM" id="MobiDB-lite"/>
    </source>
</evidence>
<proteinExistence type="predicted"/>
<name>A0A9P5SL74_9FUNG</name>
<accession>A0A9P5SL74</accession>
<dbReference type="Proteomes" id="UP000696485">
    <property type="component" value="Unassembled WGS sequence"/>
</dbReference>
<dbReference type="AlphaFoldDB" id="A0A9P5SL74"/>
<keyword evidence="2" id="KW-0732">Signal</keyword>
<feature type="chain" id="PRO_5040249889" evidence="2">
    <location>
        <begin position="21"/>
        <end position="130"/>
    </location>
</feature>
<feature type="region of interest" description="Disordered" evidence="1">
    <location>
        <begin position="75"/>
        <end position="100"/>
    </location>
</feature>
<evidence type="ECO:0000313" key="3">
    <source>
        <dbReference type="EMBL" id="KAF9329252.1"/>
    </source>
</evidence>
<reference evidence="3" key="1">
    <citation type="journal article" date="2020" name="Fungal Divers.">
        <title>Resolving the Mortierellaceae phylogeny through synthesis of multi-gene phylogenetics and phylogenomics.</title>
        <authorList>
            <person name="Vandepol N."/>
            <person name="Liber J."/>
            <person name="Desiro A."/>
            <person name="Na H."/>
            <person name="Kennedy M."/>
            <person name="Barry K."/>
            <person name="Grigoriev I.V."/>
            <person name="Miller A.N."/>
            <person name="O'Donnell K."/>
            <person name="Stajich J.E."/>
            <person name="Bonito G."/>
        </authorList>
    </citation>
    <scope>NUCLEOTIDE SEQUENCE</scope>
    <source>
        <strain evidence="3">NVP1</strain>
    </source>
</reference>
<feature type="signal peptide" evidence="2">
    <location>
        <begin position="1"/>
        <end position="20"/>
    </location>
</feature>
<feature type="non-terminal residue" evidence="3">
    <location>
        <position position="130"/>
    </location>
</feature>
<sequence length="130" mass="13939">MKLITICLACALFALSSVKAEAPAQPAAALVVAAAANEEPLISAAGLKKIDPSLYPSQEELEERINTFNAYVAHTEDKKEDKQEKKVAGEKKKKAAPEKKAAEIKKAALQAAQKQKLAEKKATLQAAQKQ</sequence>
<keyword evidence="4" id="KW-1185">Reference proteome</keyword>
<protein>
    <submittedName>
        <fullName evidence="3">Uncharacterized protein</fullName>
    </submittedName>
</protein>
<evidence type="ECO:0000256" key="2">
    <source>
        <dbReference type="SAM" id="SignalP"/>
    </source>
</evidence>
<organism evidence="3 4">
    <name type="scientific">Podila minutissima</name>
    <dbReference type="NCBI Taxonomy" id="64525"/>
    <lineage>
        <taxon>Eukaryota</taxon>
        <taxon>Fungi</taxon>
        <taxon>Fungi incertae sedis</taxon>
        <taxon>Mucoromycota</taxon>
        <taxon>Mortierellomycotina</taxon>
        <taxon>Mortierellomycetes</taxon>
        <taxon>Mortierellales</taxon>
        <taxon>Mortierellaceae</taxon>
        <taxon>Podila</taxon>
    </lineage>
</organism>
<gene>
    <name evidence="3" type="ORF">BG006_007637</name>
</gene>
<evidence type="ECO:0000313" key="4">
    <source>
        <dbReference type="Proteomes" id="UP000696485"/>
    </source>
</evidence>
<comment type="caution">
    <text evidence="3">The sequence shown here is derived from an EMBL/GenBank/DDBJ whole genome shotgun (WGS) entry which is preliminary data.</text>
</comment>